<organism evidence="1 2">
    <name type="scientific">Salix koriyanagi</name>
    <dbReference type="NCBI Taxonomy" id="2511006"/>
    <lineage>
        <taxon>Eukaryota</taxon>
        <taxon>Viridiplantae</taxon>
        <taxon>Streptophyta</taxon>
        <taxon>Embryophyta</taxon>
        <taxon>Tracheophyta</taxon>
        <taxon>Spermatophyta</taxon>
        <taxon>Magnoliopsida</taxon>
        <taxon>eudicotyledons</taxon>
        <taxon>Gunneridae</taxon>
        <taxon>Pentapetalae</taxon>
        <taxon>rosids</taxon>
        <taxon>fabids</taxon>
        <taxon>Malpighiales</taxon>
        <taxon>Salicaceae</taxon>
        <taxon>Saliceae</taxon>
        <taxon>Salix</taxon>
    </lineage>
</organism>
<sequence length="74" mass="8313">MNKEKLKWDASSSIPVDFLIKEVMATKAGKTLDSELEQDEKAECRHCLRCSKPWELHSTSSSVCDIEPTPSFLG</sequence>
<accession>A0A9Q0P7G8</accession>
<name>A0A9Q0P7G8_9ROSI</name>
<reference evidence="1" key="1">
    <citation type="submission" date="2022-11" db="EMBL/GenBank/DDBJ databases">
        <authorList>
            <person name="Hyden B.L."/>
            <person name="Feng K."/>
            <person name="Yates T."/>
            <person name="Jawdy S."/>
            <person name="Smart L.B."/>
            <person name="Muchero W."/>
        </authorList>
    </citation>
    <scope>NUCLEOTIDE SEQUENCE</scope>
    <source>
        <tissue evidence="1">Shoot tip</tissue>
    </source>
</reference>
<evidence type="ECO:0000313" key="1">
    <source>
        <dbReference type="EMBL" id="KAJ6683031.1"/>
    </source>
</evidence>
<dbReference type="Proteomes" id="UP001151752">
    <property type="component" value="Chromosome 5"/>
</dbReference>
<gene>
    <name evidence="1" type="ORF">OIU74_021144</name>
</gene>
<comment type="caution">
    <text evidence="1">The sequence shown here is derived from an EMBL/GenBank/DDBJ whole genome shotgun (WGS) entry which is preliminary data.</text>
</comment>
<reference evidence="1" key="2">
    <citation type="journal article" date="2023" name="Int. J. Mol. Sci.">
        <title>De Novo Assembly and Annotation of 11 Diverse Shrub Willow (Salix) Genomes Reveals Novel Gene Organization in Sex-Linked Regions.</title>
        <authorList>
            <person name="Hyden B."/>
            <person name="Feng K."/>
            <person name="Yates T.B."/>
            <person name="Jawdy S."/>
            <person name="Cereghino C."/>
            <person name="Smart L.B."/>
            <person name="Muchero W."/>
        </authorList>
    </citation>
    <scope>NUCLEOTIDE SEQUENCE</scope>
    <source>
        <tissue evidence="1">Shoot tip</tissue>
    </source>
</reference>
<proteinExistence type="predicted"/>
<dbReference type="EMBL" id="JAPFFM010000020">
    <property type="protein sequence ID" value="KAJ6683031.1"/>
    <property type="molecule type" value="Genomic_DNA"/>
</dbReference>
<protein>
    <submittedName>
        <fullName evidence="1">Uncharacterized protein</fullName>
    </submittedName>
</protein>
<dbReference type="AlphaFoldDB" id="A0A9Q0P7G8"/>
<keyword evidence="2" id="KW-1185">Reference proteome</keyword>
<evidence type="ECO:0000313" key="2">
    <source>
        <dbReference type="Proteomes" id="UP001151752"/>
    </source>
</evidence>